<evidence type="ECO:0000256" key="3">
    <source>
        <dbReference type="ARBA" id="ARBA00023163"/>
    </source>
</evidence>
<dbReference type="SUPFAM" id="SSF46689">
    <property type="entry name" value="Homeodomain-like"/>
    <property type="match status" value="2"/>
</dbReference>
<dbReference type="InterPro" id="IPR018060">
    <property type="entry name" value="HTH_AraC"/>
</dbReference>
<evidence type="ECO:0000313" key="8">
    <source>
        <dbReference type="Proteomes" id="UP000480929"/>
    </source>
</evidence>
<dbReference type="Gene3D" id="3.20.80.10">
    <property type="entry name" value="Regulatory factor, effector binding domain"/>
    <property type="match status" value="1"/>
</dbReference>
<accession>A0A6N7S9T4</accession>
<organism evidence="5 7">
    <name type="scientific">Holdemania massiliensis</name>
    <dbReference type="NCBI Taxonomy" id="1468449"/>
    <lineage>
        <taxon>Bacteria</taxon>
        <taxon>Bacillati</taxon>
        <taxon>Bacillota</taxon>
        <taxon>Erysipelotrichia</taxon>
        <taxon>Erysipelotrichales</taxon>
        <taxon>Erysipelotrichaceae</taxon>
        <taxon>Holdemania</taxon>
    </lineage>
</organism>
<dbReference type="Gene3D" id="1.10.10.60">
    <property type="entry name" value="Homeodomain-like"/>
    <property type="match status" value="2"/>
</dbReference>
<dbReference type="EMBL" id="WKPJ01000029">
    <property type="protein sequence ID" value="MSA90549.1"/>
    <property type="molecule type" value="Genomic_DNA"/>
</dbReference>
<dbReference type="RefSeq" id="WP_154239857.1">
    <property type="nucleotide sequence ID" value="NZ_CALJPI010000182.1"/>
</dbReference>
<dbReference type="SMART" id="SM00871">
    <property type="entry name" value="AraC_E_bind"/>
    <property type="match status" value="1"/>
</dbReference>
<keyword evidence="1" id="KW-0805">Transcription regulation</keyword>
<keyword evidence="2" id="KW-0238">DNA-binding</keyword>
<feature type="domain" description="HTH araC/xylS-type" evidence="4">
    <location>
        <begin position="8"/>
        <end position="106"/>
    </location>
</feature>
<evidence type="ECO:0000256" key="1">
    <source>
        <dbReference type="ARBA" id="ARBA00023015"/>
    </source>
</evidence>
<dbReference type="Pfam" id="PF06445">
    <property type="entry name" value="GyrI-like"/>
    <property type="match status" value="1"/>
</dbReference>
<dbReference type="Proteomes" id="UP000480929">
    <property type="component" value="Unassembled WGS sequence"/>
</dbReference>
<dbReference type="PRINTS" id="PR00032">
    <property type="entry name" value="HTHARAC"/>
</dbReference>
<dbReference type="AlphaFoldDB" id="A0A6N7S9T4"/>
<dbReference type="GO" id="GO:0003700">
    <property type="term" value="F:DNA-binding transcription factor activity"/>
    <property type="evidence" value="ECO:0007669"/>
    <property type="project" value="InterPro"/>
</dbReference>
<name>A0A6N7S9T4_9FIRM</name>
<dbReference type="InterPro" id="IPR009057">
    <property type="entry name" value="Homeodomain-like_sf"/>
</dbReference>
<dbReference type="InterPro" id="IPR011256">
    <property type="entry name" value="Reg_factor_effector_dom_sf"/>
</dbReference>
<dbReference type="PROSITE" id="PS01124">
    <property type="entry name" value="HTH_ARAC_FAMILY_2"/>
    <property type="match status" value="1"/>
</dbReference>
<dbReference type="InterPro" id="IPR010499">
    <property type="entry name" value="AraC_E-bd"/>
</dbReference>
<evidence type="ECO:0000259" key="4">
    <source>
        <dbReference type="PROSITE" id="PS01124"/>
    </source>
</evidence>
<dbReference type="GO" id="GO:0043565">
    <property type="term" value="F:sequence-specific DNA binding"/>
    <property type="evidence" value="ECO:0007669"/>
    <property type="project" value="InterPro"/>
</dbReference>
<comment type="caution">
    <text evidence="5">The sequence shown here is derived from an EMBL/GenBank/DDBJ whole genome shotgun (WGS) entry which is preliminary data.</text>
</comment>
<keyword evidence="8" id="KW-1185">Reference proteome</keyword>
<dbReference type="SMART" id="SM00342">
    <property type="entry name" value="HTH_ARAC"/>
    <property type="match status" value="1"/>
</dbReference>
<evidence type="ECO:0000256" key="2">
    <source>
        <dbReference type="ARBA" id="ARBA00023125"/>
    </source>
</evidence>
<gene>
    <name evidence="6" type="ORF">GKD88_14220</name>
    <name evidence="5" type="ORF">GKE08_14550</name>
</gene>
<protein>
    <submittedName>
        <fullName evidence="5">Helix-turn-helix domain-containing protein</fullName>
    </submittedName>
</protein>
<dbReference type="InterPro" id="IPR050959">
    <property type="entry name" value="MarA-like"/>
</dbReference>
<reference evidence="7 8" key="1">
    <citation type="journal article" date="2019" name="Nat. Med.">
        <title>A library of human gut bacterial isolates paired with longitudinal multiomics data enables mechanistic microbiome research.</title>
        <authorList>
            <person name="Poyet M."/>
            <person name="Groussin M."/>
            <person name="Gibbons S.M."/>
            <person name="Avila-Pacheco J."/>
            <person name="Jiang X."/>
            <person name="Kearney S.M."/>
            <person name="Perrotta A.R."/>
            <person name="Berdy B."/>
            <person name="Zhao S."/>
            <person name="Lieberman T.D."/>
            <person name="Swanson P.K."/>
            <person name="Smith M."/>
            <person name="Roesemann S."/>
            <person name="Alexander J.E."/>
            <person name="Rich S.A."/>
            <person name="Livny J."/>
            <person name="Vlamakis H."/>
            <person name="Clish C."/>
            <person name="Bullock K."/>
            <person name="Deik A."/>
            <person name="Scott J."/>
            <person name="Pierce K.A."/>
            <person name="Xavier R.J."/>
            <person name="Alm E.J."/>
        </authorList>
    </citation>
    <scope>NUCLEOTIDE SEQUENCE [LARGE SCALE GENOMIC DNA]</scope>
    <source>
        <strain evidence="5 7">BIOML-A4</strain>
        <strain evidence="6 8">BIOML-A5</strain>
    </source>
</reference>
<dbReference type="OrthoDB" id="9782503at2"/>
<sequence>MKPISILEKALEYIEAHLSDPISLSDVSRETGYSYYHMTRLFTAVSGESVNRYIHRRRLSVASEKLLHSDQRVLDIALECGFQSAEVFNRAFKGHFGCTPIEYRRRGISRFVEAKVKLLPGDLEHIAFNVSHTPEIAEREAVQLGGLRGTTALSNNQIPSLWEQFLREYHSFFSTSAIGYSVCETLSTTYTQEGDIAFTVLVGSPVSALTSLPPGLIAKTLNGGKFAVFTHRGAFRNLYTTYLYIYGTWLPSAKAELDEREDFEVYAREVISYDDPQNEVKLFIPIK</sequence>
<dbReference type="SUPFAM" id="SSF55136">
    <property type="entry name" value="Probable bacterial effector-binding domain"/>
    <property type="match status" value="1"/>
</dbReference>
<dbReference type="InterPro" id="IPR020449">
    <property type="entry name" value="Tscrpt_reg_AraC-type_HTH"/>
</dbReference>
<dbReference type="EMBL" id="WKPI01000031">
    <property type="protein sequence ID" value="MSC34279.1"/>
    <property type="molecule type" value="Genomic_DNA"/>
</dbReference>
<dbReference type="PANTHER" id="PTHR47504">
    <property type="entry name" value="RIGHT ORIGIN-BINDING PROTEIN"/>
    <property type="match status" value="1"/>
</dbReference>
<dbReference type="InterPro" id="IPR029442">
    <property type="entry name" value="GyrI-like"/>
</dbReference>
<evidence type="ECO:0000313" key="5">
    <source>
        <dbReference type="EMBL" id="MSA90549.1"/>
    </source>
</evidence>
<dbReference type="PANTHER" id="PTHR47504:SF5">
    <property type="entry name" value="RIGHT ORIGIN-BINDING PROTEIN"/>
    <property type="match status" value="1"/>
</dbReference>
<keyword evidence="3" id="KW-0804">Transcription</keyword>
<dbReference type="Proteomes" id="UP000433575">
    <property type="component" value="Unassembled WGS sequence"/>
</dbReference>
<evidence type="ECO:0000313" key="7">
    <source>
        <dbReference type="Proteomes" id="UP000433575"/>
    </source>
</evidence>
<dbReference type="Pfam" id="PF12833">
    <property type="entry name" value="HTH_18"/>
    <property type="match status" value="1"/>
</dbReference>
<evidence type="ECO:0000313" key="6">
    <source>
        <dbReference type="EMBL" id="MSC34279.1"/>
    </source>
</evidence>
<proteinExistence type="predicted"/>